<dbReference type="InterPro" id="IPR027417">
    <property type="entry name" value="P-loop_NTPase"/>
</dbReference>
<dbReference type="PANTHER" id="PTHR43392">
    <property type="entry name" value="AAA-TYPE ATPASE FAMILY PROTEIN / ANKYRIN REPEAT FAMILY PROTEIN"/>
    <property type="match status" value="1"/>
</dbReference>
<evidence type="ECO:0000256" key="3">
    <source>
        <dbReference type="SAM" id="MobiDB-lite"/>
    </source>
</evidence>
<dbReference type="Pfam" id="PF17866">
    <property type="entry name" value="AAA_lid_6"/>
    <property type="match status" value="1"/>
</dbReference>
<protein>
    <recommendedName>
        <fullName evidence="4">CbbX AAA lid domain-containing protein</fullName>
    </recommendedName>
</protein>
<keyword evidence="1" id="KW-0547">Nucleotide-binding</keyword>
<dbReference type="PANTHER" id="PTHR43392:SF2">
    <property type="entry name" value="AAA-TYPE ATPASE FAMILY PROTEIN _ ANKYRIN REPEAT FAMILY PROTEIN"/>
    <property type="match status" value="1"/>
</dbReference>
<dbReference type="PRINTS" id="PR00819">
    <property type="entry name" value="CBXCFQXSUPER"/>
</dbReference>
<keyword evidence="2" id="KW-0067">ATP-binding</keyword>
<evidence type="ECO:0000256" key="2">
    <source>
        <dbReference type="ARBA" id="ARBA00022840"/>
    </source>
</evidence>
<keyword evidence="6" id="KW-1185">Reference proteome</keyword>
<dbReference type="InterPro" id="IPR000641">
    <property type="entry name" value="CbxX/CfxQ"/>
</dbReference>
<dbReference type="GO" id="GO:0016887">
    <property type="term" value="F:ATP hydrolysis activity"/>
    <property type="evidence" value="ECO:0007669"/>
    <property type="project" value="TreeGrafter"/>
</dbReference>
<feature type="region of interest" description="Disordered" evidence="3">
    <location>
        <begin position="855"/>
        <end position="878"/>
    </location>
</feature>
<dbReference type="STRING" id="573508.A0A1E3BPV7"/>
<organism evidence="5 6">
    <name type="scientific">Aspergillus cristatus</name>
    <name type="common">Chinese Fuzhuan brick tea-fermentation fungus</name>
    <name type="synonym">Eurotium cristatum</name>
    <dbReference type="NCBI Taxonomy" id="573508"/>
    <lineage>
        <taxon>Eukaryota</taxon>
        <taxon>Fungi</taxon>
        <taxon>Dikarya</taxon>
        <taxon>Ascomycota</taxon>
        <taxon>Pezizomycotina</taxon>
        <taxon>Eurotiomycetes</taxon>
        <taxon>Eurotiomycetidae</taxon>
        <taxon>Eurotiales</taxon>
        <taxon>Aspergillaceae</taxon>
        <taxon>Aspergillus</taxon>
        <taxon>Aspergillus subgen. Aspergillus</taxon>
    </lineage>
</organism>
<dbReference type="Proteomes" id="UP000094569">
    <property type="component" value="Unassembled WGS sequence"/>
</dbReference>
<dbReference type="AlphaFoldDB" id="A0A1E3BPV7"/>
<name>A0A1E3BPV7_ASPCR</name>
<evidence type="ECO:0000256" key="1">
    <source>
        <dbReference type="ARBA" id="ARBA00022741"/>
    </source>
</evidence>
<feature type="domain" description="CbbX AAA lid" evidence="4">
    <location>
        <begin position="354"/>
        <end position="393"/>
    </location>
</feature>
<dbReference type="FunFam" id="1.10.8.60:FF:000160">
    <property type="entry name" value="WGS project CABT00000000 data, contig 2.55"/>
    <property type="match status" value="1"/>
</dbReference>
<evidence type="ECO:0000313" key="6">
    <source>
        <dbReference type="Proteomes" id="UP000094569"/>
    </source>
</evidence>
<comment type="caution">
    <text evidence="5">The sequence shown here is derived from an EMBL/GenBank/DDBJ whole genome shotgun (WGS) entry which is preliminary data.</text>
</comment>
<dbReference type="EMBL" id="JXNT01000001">
    <property type="protein sequence ID" value="ODM22958.1"/>
    <property type="molecule type" value="Genomic_DNA"/>
</dbReference>
<dbReference type="VEuPathDB" id="FungiDB:SI65_00547"/>
<evidence type="ECO:0000259" key="4">
    <source>
        <dbReference type="Pfam" id="PF17866"/>
    </source>
</evidence>
<dbReference type="GO" id="GO:0005524">
    <property type="term" value="F:ATP binding"/>
    <property type="evidence" value="ECO:0007669"/>
    <property type="project" value="UniProtKB-KW"/>
</dbReference>
<dbReference type="InterPro" id="IPR050773">
    <property type="entry name" value="CbxX/CfxQ_RuBisCO_ESX"/>
</dbReference>
<reference evidence="5 6" key="1">
    <citation type="journal article" date="2016" name="BMC Genomics">
        <title>Comparative genomic and transcriptomic analyses of the Fuzhuan brick tea-fermentation fungus Aspergillus cristatus.</title>
        <authorList>
            <person name="Ge Y."/>
            <person name="Wang Y."/>
            <person name="Liu Y."/>
            <person name="Tan Y."/>
            <person name="Ren X."/>
            <person name="Zhang X."/>
            <person name="Hyde K.D."/>
            <person name="Liu Y."/>
            <person name="Liu Z."/>
        </authorList>
    </citation>
    <scope>NUCLEOTIDE SEQUENCE [LARGE SCALE GENOMIC DNA]</scope>
    <source>
        <strain evidence="5 6">GZAAS20.1005</strain>
    </source>
</reference>
<dbReference type="OrthoDB" id="2423195at2759"/>
<evidence type="ECO:0000313" key="5">
    <source>
        <dbReference type="EMBL" id="ODM22958.1"/>
    </source>
</evidence>
<gene>
    <name evidence="5" type="ORF">SI65_00547</name>
</gene>
<sequence length="914" mass="102539">MAKRTRSLTTTAPSKKPRCLCCMCGDYHYYCKCPYIVDFLRPAGWTSKPSIQARMAKKCRVPETLNKFNKTRKGARLPMWSLQLVYPTVGSSAMSMTMPPDHVRATLDDLYNSVIGGGNSASRYNYSATAASTNIDDARIDEYSDSEDDGSEYSAGSHYNCQLPHPLPSRNPFGQVLSKAAEEPESAKQQFLSITSHIDVCKKQGRDPKLDRYSIVFQGNLGTGKTTIGRLFEKELMKEFTPHNGGVLFIDEAYQLVAPHASALGKRILDLILKLIEDNIGKMVVIFLSYKDEMEAFFEHNPGLTSRIPWVLDFADFTKVELWTILKTSIEKQYHRRMGIEGGYGGLPMKIAIKRLAEGSGNRAFGNARAVHNLLARIARRQSQRLAQGDILGPDPSEAAKESSAWTELKKLIGLDDVKKRVESMLHMMERNHQRELHDKTPWRMPLNQLFVGQLGTGKTTMAKLYGRILADMGLLSRGDVVMKTPADFLGDAIGKSEAQTQAILDASIGEVLVINEAYMLDPGDINPYSTPSSSNVHGAPGEDRCIIMLGYEDRINTMFNNANPGLSRRVNRKRVFRFDNYTVPQLDQIMDLKMSQQGLACTPEARKVAHDIFERALMRPNFENASEVESCLADTKLNFENRQLTQSSETDVRNEVLECSSADLVGEYVENTSPKTRKVLQDALGKVLFIGGVYRLSEGTFAAEAVNELVHFLGQSASSEKMVIILAGDIVGTDKLMSKRPDLSGLFRDEITFNKLPADDCVSLLLRKLEEKGVHIDPDLVHNTEVKNLFQRMQDLPDWRNAHDVEYLTKEIFGRYLDNMDLTTDQQQPLQVSTTMVTSCMRGTLDQRSRRMVNDNGRKENGGFLSRLPFNGTLTPQDDSEYTLMEGTRESEQTLPIYTYNAATTYAEEQQQE</sequence>
<accession>A0A1E3BPV7</accession>
<dbReference type="SUPFAM" id="SSF52540">
    <property type="entry name" value="P-loop containing nucleoside triphosphate hydrolases"/>
    <property type="match status" value="3"/>
</dbReference>
<proteinExistence type="predicted"/>
<dbReference type="Gene3D" id="3.40.50.300">
    <property type="entry name" value="P-loop containing nucleotide triphosphate hydrolases"/>
    <property type="match status" value="3"/>
</dbReference>
<dbReference type="InterPro" id="IPR041627">
    <property type="entry name" value="AAA_lid_6"/>
</dbReference>